<comment type="caution">
    <text evidence="2">The sequence shown here is derived from an EMBL/GenBank/DDBJ whole genome shotgun (WGS) entry which is preliminary data.</text>
</comment>
<keyword evidence="3" id="KW-1185">Reference proteome</keyword>
<protein>
    <recommendedName>
        <fullName evidence="4">WAP domain-containing protein</fullName>
    </recommendedName>
</protein>
<sequence length="127" mass="14523">MFKVFMLPFSLPFYLLWWTTQLPRLVPRRIQRNYKRMWQFRCKMFGSIAYVSELVTPHCSDGVVCPPPKVAETTDACNGDMPCVTGEKILCCDQPPTTNHTATACSLTMTAMGRLSSSMNQWEAFEE</sequence>
<accession>A0A1C7MJ00</accession>
<evidence type="ECO:0000256" key="1">
    <source>
        <dbReference type="SAM" id="SignalP"/>
    </source>
</evidence>
<proteinExistence type="predicted"/>
<organism evidence="2 3">
    <name type="scientific">Grifola frondosa</name>
    <name type="common">Maitake</name>
    <name type="synonym">Polyporus frondosus</name>
    <dbReference type="NCBI Taxonomy" id="5627"/>
    <lineage>
        <taxon>Eukaryota</taxon>
        <taxon>Fungi</taxon>
        <taxon>Dikarya</taxon>
        <taxon>Basidiomycota</taxon>
        <taxon>Agaricomycotina</taxon>
        <taxon>Agaricomycetes</taxon>
        <taxon>Polyporales</taxon>
        <taxon>Grifolaceae</taxon>
        <taxon>Grifola</taxon>
    </lineage>
</organism>
<name>A0A1C7MJ00_GRIFR</name>
<keyword evidence="1" id="KW-0732">Signal</keyword>
<evidence type="ECO:0000313" key="3">
    <source>
        <dbReference type="Proteomes" id="UP000092993"/>
    </source>
</evidence>
<feature type="signal peptide" evidence="1">
    <location>
        <begin position="1"/>
        <end position="21"/>
    </location>
</feature>
<evidence type="ECO:0008006" key="4">
    <source>
        <dbReference type="Google" id="ProtNLM"/>
    </source>
</evidence>
<gene>
    <name evidence="2" type="ORF">A0H81_02941</name>
</gene>
<dbReference type="EMBL" id="LUGG01000003">
    <property type="protein sequence ID" value="OBZ76832.1"/>
    <property type="molecule type" value="Genomic_DNA"/>
</dbReference>
<dbReference type="Proteomes" id="UP000092993">
    <property type="component" value="Unassembled WGS sequence"/>
</dbReference>
<evidence type="ECO:0000313" key="2">
    <source>
        <dbReference type="EMBL" id="OBZ76832.1"/>
    </source>
</evidence>
<feature type="chain" id="PRO_5008889156" description="WAP domain-containing protein" evidence="1">
    <location>
        <begin position="22"/>
        <end position="127"/>
    </location>
</feature>
<reference evidence="2 3" key="1">
    <citation type="submission" date="2016-03" db="EMBL/GenBank/DDBJ databases">
        <title>Whole genome sequencing of Grifola frondosa 9006-11.</title>
        <authorList>
            <person name="Min B."/>
            <person name="Park H."/>
            <person name="Kim J.-G."/>
            <person name="Cho H."/>
            <person name="Oh Y.-L."/>
            <person name="Kong W.-S."/>
            <person name="Choi I.-G."/>
        </authorList>
    </citation>
    <scope>NUCLEOTIDE SEQUENCE [LARGE SCALE GENOMIC DNA]</scope>
    <source>
        <strain evidence="2 3">9006-11</strain>
    </source>
</reference>
<dbReference type="AlphaFoldDB" id="A0A1C7MJ00"/>